<comment type="caution">
    <text evidence="2">The sequence shown here is derived from an EMBL/GenBank/DDBJ whole genome shotgun (WGS) entry which is preliminary data.</text>
</comment>
<dbReference type="InterPro" id="IPR036513">
    <property type="entry name" value="STAS_dom_sf"/>
</dbReference>
<dbReference type="PROSITE" id="PS50801">
    <property type="entry name" value="STAS"/>
    <property type="match status" value="1"/>
</dbReference>
<reference evidence="3" key="1">
    <citation type="journal article" date="2019" name="Int. J. Syst. Evol. Microbiol.">
        <title>The Global Catalogue of Microorganisms (GCM) 10K type strain sequencing project: providing services to taxonomists for standard genome sequencing and annotation.</title>
        <authorList>
            <consortium name="The Broad Institute Genomics Platform"/>
            <consortium name="The Broad Institute Genome Sequencing Center for Infectious Disease"/>
            <person name="Wu L."/>
            <person name="Ma J."/>
        </authorList>
    </citation>
    <scope>NUCLEOTIDE SEQUENCE [LARGE SCALE GENOMIC DNA]</scope>
    <source>
        <strain evidence="3">JCM 4542</strain>
    </source>
</reference>
<dbReference type="PANTHER" id="PTHR33495">
    <property type="entry name" value="ANTI-SIGMA FACTOR ANTAGONIST TM_1081-RELATED-RELATED"/>
    <property type="match status" value="1"/>
</dbReference>
<evidence type="ECO:0000259" key="1">
    <source>
        <dbReference type="PROSITE" id="PS50801"/>
    </source>
</evidence>
<evidence type="ECO:0000313" key="3">
    <source>
        <dbReference type="Proteomes" id="UP001500886"/>
    </source>
</evidence>
<accession>A0ABP6G9P9</accession>
<dbReference type="SUPFAM" id="SSF52091">
    <property type="entry name" value="SpoIIaa-like"/>
    <property type="match status" value="1"/>
</dbReference>
<dbReference type="Pfam" id="PF01740">
    <property type="entry name" value="STAS"/>
    <property type="match status" value="1"/>
</dbReference>
<feature type="domain" description="STAS" evidence="1">
    <location>
        <begin position="23"/>
        <end position="107"/>
    </location>
</feature>
<dbReference type="CDD" id="cd07043">
    <property type="entry name" value="STAS_anti-anti-sigma_factors"/>
    <property type="match status" value="1"/>
</dbReference>
<name>A0ABP6G9P9_9ACTN</name>
<dbReference type="Gene3D" id="3.30.750.24">
    <property type="entry name" value="STAS domain"/>
    <property type="match status" value="1"/>
</dbReference>
<dbReference type="InterPro" id="IPR002645">
    <property type="entry name" value="STAS_dom"/>
</dbReference>
<protein>
    <recommendedName>
        <fullName evidence="1">STAS domain-containing protein</fullName>
    </recommendedName>
</protein>
<sequence>MTYDSKAADLREEPGRMHGTTYMSGELDMASADHWYEVAMAGVTGQRVIVDLSGVTFMDSTGLNVLIRVHQQRNLLITGAVPAQVRRLFQITGAEAVFDFVPSPEIS</sequence>
<keyword evidence="3" id="KW-1185">Reference proteome</keyword>
<dbReference type="RefSeq" id="WP_344435443.1">
    <property type="nucleotide sequence ID" value="NZ_BAAASL010000009.1"/>
</dbReference>
<gene>
    <name evidence="2" type="ORF">GCM10010315_27900</name>
</gene>
<organism evidence="2 3">
    <name type="scientific">Streptomyces luteosporeus</name>
    <dbReference type="NCBI Taxonomy" id="173856"/>
    <lineage>
        <taxon>Bacteria</taxon>
        <taxon>Bacillati</taxon>
        <taxon>Actinomycetota</taxon>
        <taxon>Actinomycetes</taxon>
        <taxon>Kitasatosporales</taxon>
        <taxon>Streptomycetaceae</taxon>
        <taxon>Streptomyces</taxon>
    </lineage>
</organism>
<proteinExistence type="predicted"/>
<dbReference type="EMBL" id="BAAASL010000009">
    <property type="protein sequence ID" value="GAA2716574.1"/>
    <property type="molecule type" value="Genomic_DNA"/>
</dbReference>
<evidence type="ECO:0000313" key="2">
    <source>
        <dbReference type="EMBL" id="GAA2716574.1"/>
    </source>
</evidence>
<dbReference type="PANTHER" id="PTHR33495:SF2">
    <property type="entry name" value="ANTI-SIGMA FACTOR ANTAGONIST TM_1081-RELATED"/>
    <property type="match status" value="1"/>
</dbReference>
<dbReference type="Proteomes" id="UP001500886">
    <property type="component" value="Unassembled WGS sequence"/>
</dbReference>